<organism evidence="3 4">
    <name type="scientific">Cuscuta europaea</name>
    <name type="common">European dodder</name>
    <dbReference type="NCBI Taxonomy" id="41803"/>
    <lineage>
        <taxon>Eukaryota</taxon>
        <taxon>Viridiplantae</taxon>
        <taxon>Streptophyta</taxon>
        <taxon>Embryophyta</taxon>
        <taxon>Tracheophyta</taxon>
        <taxon>Spermatophyta</taxon>
        <taxon>Magnoliopsida</taxon>
        <taxon>eudicotyledons</taxon>
        <taxon>Gunneridae</taxon>
        <taxon>Pentapetalae</taxon>
        <taxon>asterids</taxon>
        <taxon>lamiids</taxon>
        <taxon>Solanales</taxon>
        <taxon>Convolvulaceae</taxon>
        <taxon>Cuscuteae</taxon>
        <taxon>Cuscuta</taxon>
        <taxon>Cuscuta subgen. Cuscuta</taxon>
    </lineage>
</organism>
<evidence type="ECO:0000259" key="2">
    <source>
        <dbReference type="Pfam" id="PF14111"/>
    </source>
</evidence>
<feature type="region of interest" description="Disordered" evidence="1">
    <location>
        <begin position="79"/>
        <end position="101"/>
    </location>
</feature>
<dbReference type="EMBL" id="CAMAPE010000018">
    <property type="protein sequence ID" value="CAH9085409.1"/>
    <property type="molecule type" value="Genomic_DNA"/>
</dbReference>
<dbReference type="PANTHER" id="PTHR31286">
    <property type="entry name" value="GLYCINE-RICH CELL WALL STRUCTURAL PROTEIN 1.8-LIKE"/>
    <property type="match status" value="1"/>
</dbReference>
<sequence length="722" mass="78554">MNKKKAGKGEAMPRVTRSKAAGFEVLNHLEEEFPELAESVKGPAVIAEKIAGPAAKCGSATWPAGTEHAKCVSATRQTVSGHNSGKNFTTTGGQKAGEHAANTADMDDTHGNEKTPTTSKALVPVTKAPTAINSPAAGKGEAAKQTPAVENLTKDDSVKTVAVTIDNEQAAQAKPWNALFKDNRDPKHGIKLKYVPPKGETLDFGDRVIPSMVEMWGFCLVGHFTGNFPGLKAVHDLKATWGVRCFVRSHNKGWVIFKFTNEEDRLKVLHDGPYNVFGKLLMLKELLDDFSFEDEEFLKVPIWVKFPKLPMKLWNDEAMSEVASMIGVPITTDKITQERANNEYARVLIEVDVSKPPPLSFPIRLPSKKVIKQSVLYETFPNYCFHCKEFGHHPFICKKLVKRVDGASEKEPRVETNKDIESVATQTDVAAQGNQTGHTSGPTGPLVKTAPAVERAAYTPEHTKLTGSVGQRAKETYANVEKDAAKVKTAAKKVENTPANVETAAAKGKNAENTPANVETAAAKSQPAAHEIKTVSTGQIDAQQPAKLSAMVVNKDVTTPAAKGANPTAQGPSQSAQGHPNRLQGQTAQGIEVAAAQGRITIGQLMGVQTNHESSEDEDDEVFLEENERLVTSETDMHLNDVVIKCEVVNGKRFRLFVKPFKFVHANVIRVDTFLRLTDDLDTKGLTFTAKCLERLPGVTKKKGEICFDSKFTTPFRLFFGG</sequence>
<feature type="compositionally biased region" description="Polar residues" evidence="1">
    <location>
        <begin position="567"/>
        <end position="585"/>
    </location>
</feature>
<feature type="region of interest" description="Disordered" evidence="1">
    <location>
        <begin position="132"/>
        <end position="151"/>
    </location>
</feature>
<accession>A0A9P0Z4D9</accession>
<feature type="compositionally biased region" description="Polar residues" evidence="1">
    <location>
        <begin position="79"/>
        <end position="93"/>
    </location>
</feature>
<dbReference type="InterPro" id="IPR025558">
    <property type="entry name" value="DUF4283"/>
</dbReference>
<dbReference type="Proteomes" id="UP001152484">
    <property type="component" value="Unassembled WGS sequence"/>
</dbReference>
<evidence type="ECO:0000313" key="4">
    <source>
        <dbReference type="Proteomes" id="UP001152484"/>
    </source>
</evidence>
<dbReference type="InterPro" id="IPR040256">
    <property type="entry name" value="At4g02000-like"/>
</dbReference>
<keyword evidence="4" id="KW-1185">Reference proteome</keyword>
<reference evidence="3" key="1">
    <citation type="submission" date="2022-07" db="EMBL/GenBank/DDBJ databases">
        <authorList>
            <person name="Macas J."/>
            <person name="Novak P."/>
            <person name="Neumann P."/>
        </authorList>
    </citation>
    <scope>NUCLEOTIDE SEQUENCE</scope>
</reference>
<dbReference type="PANTHER" id="PTHR31286:SF168">
    <property type="entry name" value="DUF4283 DOMAIN-CONTAINING PROTEIN"/>
    <property type="match status" value="1"/>
</dbReference>
<feature type="domain" description="DUF4283" evidence="2">
    <location>
        <begin position="214"/>
        <end position="293"/>
    </location>
</feature>
<dbReference type="AlphaFoldDB" id="A0A9P0Z4D9"/>
<name>A0A9P0Z4D9_CUSEU</name>
<evidence type="ECO:0000256" key="1">
    <source>
        <dbReference type="SAM" id="MobiDB-lite"/>
    </source>
</evidence>
<dbReference type="Pfam" id="PF14111">
    <property type="entry name" value="DUF4283"/>
    <property type="match status" value="1"/>
</dbReference>
<proteinExistence type="predicted"/>
<comment type="caution">
    <text evidence="3">The sequence shown here is derived from an EMBL/GenBank/DDBJ whole genome shotgun (WGS) entry which is preliminary data.</text>
</comment>
<feature type="region of interest" description="Disordered" evidence="1">
    <location>
        <begin position="560"/>
        <end position="585"/>
    </location>
</feature>
<evidence type="ECO:0000313" key="3">
    <source>
        <dbReference type="EMBL" id="CAH9085409.1"/>
    </source>
</evidence>
<gene>
    <name evidence="3" type="ORF">CEURO_LOCUS9381</name>
</gene>
<dbReference type="OrthoDB" id="1461560at2759"/>
<protein>
    <recommendedName>
        <fullName evidence="2">DUF4283 domain-containing protein</fullName>
    </recommendedName>
</protein>